<sequence>MKKSYIVILLAGFLLSAVGFGFMQIFASEKEEELVIEKDRAKQLDVKMEFGAGEFTLSGGSKEWITGSANYNHRKLKPKIEYKQKNDRGVVKVVQNEGINFGFNNFRNLHNSWDLQLTDEIPVNLDVDLGATEALLDLRGVQLHSLNIDSGVGDSTLDLSGEPKNSYKAKIDMGVGDLTIYVPESYGVKVSAEKGLGQVNVPNLISQGNGIYVNEAYNGKDFIELTIDMGVGNVDVLMK</sequence>
<dbReference type="Pfam" id="PF09922">
    <property type="entry name" value="LiaF-like_C"/>
    <property type="match status" value="1"/>
</dbReference>
<evidence type="ECO:0000259" key="1">
    <source>
        <dbReference type="Pfam" id="PF09922"/>
    </source>
</evidence>
<keyword evidence="4" id="KW-1185">Reference proteome</keyword>
<comment type="caution">
    <text evidence="3">The sequence shown here is derived from an EMBL/GenBank/DDBJ whole genome shotgun (WGS) entry which is preliminary data.</text>
</comment>
<dbReference type="Pfam" id="PF17115">
    <property type="entry name" value="Toast_rack_N"/>
    <property type="match status" value="1"/>
</dbReference>
<evidence type="ECO:0000313" key="4">
    <source>
        <dbReference type="Proteomes" id="UP001595817"/>
    </source>
</evidence>
<dbReference type="Proteomes" id="UP001595817">
    <property type="component" value="Unassembled WGS sequence"/>
</dbReference>
<reference evidence="4" key="1">
    <citation type="journal article" date="2019" name="Int. J. Syst. Evol. Microbiol.">
        <title>The Global Catalogue of Microorganisms (GCM) 10K type strain sequencing project: providing services to taxonomists for standard genome sequencing and annotation.</title>
        <authorList>
            <consortium name="The Broad Institute Genomics Platform"/>
            <consortium name="The Broad Institute Genome Sequencing Center for Infectious Disease"/>
            <person name="Wu L."/>
            <person name="Ma J."/>
        </authorList>
    </citation>
    <scope>NUCLEOTIDE SEQUENCE [LARGE SCALE GENOMIC DNA]</scope>
    <source>
        <strain evidence="4">CCUG 59778</strain>
    </source>
</reference>
<gene>
    <name evidence="3" type="ORF">ACFOZY_06385</name>
</gene>
<feature type="domain" description="DUF2154" evidence="2">
    <location>
        <begin position="41"/>
        <end position="131"/>
    </location>
</feature>
<proteinExistence type="predicted"/>
<accession>A0ABV8X4U7</accession>
<protein>
    <submittedName>
        <fullName evidence="3">Toast rack family protein</fullName>
    </submittedName>
</protein>
<dbReference type="EMBL" id="JBHSEC010000007">
    <property type="protein sequence ID" value="MFC4410064.1"/>
    <property type="molecule type" value="Genomic_DNA"/>
</dbReference>
<dbReference type="InterPro" id="IPR024425">
    <property type="entry name" value="LiaF-like_C"/>
</dbReference>
<dbReference type="InterPro" id="IPR031346">
    <property type="entry name" value="DUF2154_N"/>
</dbReference>
<dbReference type="RefSeq" id="WP_378153489.1">
    <property type="nucleotide sequence ID" value="NZ_JBHSEC010000007.1"/>
</dbReference>
<feature type="domain" description="Cell wall-active antibiotics response LiaF-like C-terminal" evidence="1">
    <location>
        <begin position="142"/>
        <end position="236"/>
    </location>
</feature>
<evidence type="ECO:0000259" key="2">
    <source>
        <dbReference type="Pfam" id="PF17115"/>
    </source>
</evidence>
<evidence type="ECO:0000313" key="3">
    <source>
        <dbReference type="EMBL" id="MFC4410064.1"/>
    </source>
</evidence>
<name>A0ABV8X4U7_9LACT</name>
<organism evidence="3 4">
    <name type="scientific">Chungangia koreensis</name>
    <dbReference type="NCBI Taxonomy" id="752657"/>
    <lineage>
        <taxon>Bacteria</taxon>
        <taxon>Bacillati</taxon>
        <taxon>Bacillota</taxon>
        <taxon>Bacilli</taxon>
        <taxon>Lactobacillales</taxon>
        <taxon>Chungangia</taxon>
    </lineage>
</organism>